<proteinExistence type="predicted"/>
<comment type="caution">
    <text evidence="2">The sequence shown here is derived from an EMBL/GenBank/DDBJ whole genome shotgun (WGS) entry which is preliminary data.</text>
</comment>
<sequence>MLKTRQLLPGNIACRDQGNAGVEIAGRHQHVKALDQFVLALFGGGRGTGRQTRYQGQREGEIQTAAAGKEDRSRHGPGTAKTRKAAV</sequence>
<evidence type="ECO:0000313" key="2">
    <source>
        <dbReference type="EMBL" id="MPN50891.1"/>
    </source>
</evidence>
<feature type="region of interest" description="Disordered" evidence="1">
    <location>
        <begin position="46"/>
        <end position="87"/>
    </location>
</feature>
<gene>
    <name evidence="2" type="ORF">SDC9_198531</name>
</gene>
<dbReference type="AlphaFoldDB" id="A0A645IHX3"/>
<protein>
    <submittedName>
        <fullName evidence="2">Uncharacterized protein</fullName>
    </submittedName>
</protein>
<organism evidence="2">
    <name type="scientific">bioreactor metagenome</name>
    <dbReference type="NCBI Taxonomy" id="1076179"/>
    <lineage>
        <taxon>unclassified sequences</taxon>
        <taxon>metagenomes</taxon>
        <taxon>ecological metagenomes</taxon>
    </lineage>
</organism>
<name>A0A645IHX3_9ZZZZ</name>
<accession>A0A645IHX3</accession>
<reference evidence="2" key="1">
    <citation type="submission" date="2019-08" db="EMBL/GenBank/DDBJ databases">
        <authorList>
            <person name="Kucharzyk K."/>
            <person name="Murdoch R.W."/>
            <person name="Higgins S."/>
            <person name="Loffler F."/>
        </authorList>
    </citation>
    <scope>NUCLEOTIDE SEQUENCE</scope>
</reference>
<evidence type="ECO:0000256" key="1">
    <source>
        <dbReference type="SAM" id="MobiDB-lite"/>
    </source>
</evidence>
<dbReference type="EMBL" id="VSSQ01115473">
    <property type="protein sequence ID" value="MPN50891.1"/>
    <property type="molecule type" value="Genomic_DNA"/>
</dbReference>